<dbReference type="GO" id="GO:0016301">
    <property type="term" value="F:kinase activity"/>
    <property type="evidence" value="ECO:0007669"/>
    <property type="project" value="UniProtKB-KW"/>
</dbReference>
<dbReference type="PROSITE" id="PS50110">
    <property type="entry name" value="RESPONSE_REGULATORY"/>
    <property type="match status" value="1"/>
</dbReference>
<evidence type="ECO:0000256" key="1">
    <source>
        <dbReference type="ARBA" id="ARBA00022553"/>
    </source>
</evidence>
<name>A0A074KVW1_9BACT</name>
<dbReference type="AlphaFoldDB" id="A0A074KVW1"/>
<protein>
    <submittedName>
        <fullName evidence="4">Histidine kinase</fullName>
    </submittedName>
</protein>
<evidence type="ECO:0000313" key="5">
    <source>
        <dbReference type="Proteomes" id="UP000027821"/>
    </source>
</evidence>
<proteinExistence type="predicted"/>
<dbReference type="STRING" id="1048983.EL17_16810"/>
<dbReference type="OrthoDB" id="1524091at2"/>
<dbReference type="InterPro" id="IPR011006">
    <property type="entry name" value="CheY-like_superfamily"/>
</dbReference>
<sequence>MLKKTSSILIVDDDKVQHMINRKILHRFDPTLNLYFFDNPLEALEWLKDNSADILLLDINMPEMKGWEFLEIMTERGINMEVKMLSSSIDPRDIDKSKKYKLVSGFLVKPLNNTVIDELLN</sequence>
<dbReference type="GO" id="GO:0000160">
    <property type="term" value="P:phosphorelay signal transduction system"/>
    <property type="evidence" value="ECO:0007669"/>
    <property type="project" value="InterPro"/>
</dbReference>
<keyword evidence="4" id="KW-0808">Transferase</keyword>
<organism evidence="4 5">
    <name type="scientific">Anditalea andensis</name>
    <dbReference type="NCBI Taxonomy" id="1048983"/>
    <lineage>
        <taxon>Bacteria</taxon>
        <taxon>Pseudomonadati</taxon>
        <taxon>Bacteroidota</taxon>
        <taxon>Cytophagia</taxon>
        <taxon>Cytophagales</taxon>
        <taxon>Cytophagaceae</taxon>
        <taxon>Anditalea</taxon>
    </lineage>
</organism>
<dbReference type="PANTHER" id="PTHR44591:SF3">
    <property type="entry name" value="RESPONSE REGULATORY DOMAIN-CONTAINING PROTEIN"/>
    <property type="match status" value="1"/>
</dbReference>
<feature type="domain" description="Response regulatory" evidence="3">
    <location>
        <begin position="7"/>
        <end position="121"/>
    </location>
</feature>
<dbReference type="Gene3D" id="3.40.50.2300">
    <property type="match status" value="1"/>
</dbReference>
<evidence type="ECO:0000256" key="2">
    <source>
        <dbReference type="PROSITE-ProRule" id="PRU00169"/>
    </source>
</evidence>
<comment type="caution">
    <text evidence="4">The sequence shown here is derived from an EMBL/GenBank/DDBJ whole genome shotgun (WGS) entry which is preliminary data.</text>
</comment>
<evidence type="ECO:0000313" key="4">
    <source>
        <dbReference type="EMBL" id="KEO72405.1"/>
    </source>
</evidence>
<dbReference type="Proteomes" id="UP000027821">
    <property type="component" value="Unassembled WGS sequence"/>
</dbReference>
<evidence type="ECO:0000259" key="3">
    <source>
        <dbReference type="PROSITE" id="PS50110"/>
    </source>
</evidence>
<dbReference type="PANTHER" id="PTHR44591">
    <property type="entry name" value="STRESS RESPONSE REGULATOR PROTEIN 1"/>
    <property type="match status" value="1"/>
</dbReference>
<gene>
    <name evidence="4" type="ORF">EL17_16810</name>
</gene>
<keyword evidence="5" id="KW-1185">Reference proteome</keyword>
<keyword evidence="1 2" id="KW-0597">Phosphoprotein</keyword>
<feature type="modified residue" description="4-aspartylphosphate" evidence="2">
    <location>
        <position position="58"/>
    </location>
</feature>
<dbReference type="SMART" id="SM00448">
    <property type="entry name" value="REC"/>
    <property type="match status" value="1"/>
</dbReference>
<reference evidence="4 5" key="1">
    <citation type="submission" date="2014-04" db="EMBL/GenBank/DDBJ databases">
        <title>Characterization and application of a salt tolerant electro-active bacterium.</title>
        <authorList>
            <person name="Yang L."/>
            <person name="Wei S."/>
            <person name="Tay Q.X.M."/>
        </authorList>
    </citation>
    <scope>NUCLEOTIDE SEQUENCE [LARGE SCALE GENOMIC DNA]</scope>
    <source>
        <strain evidence="4 5">LY1</strain>
    </source>
</reference>
<dbReference type="InterPro" id="IPR001789">
    <property type="entry name" value="Sig_transdc_resp-reg_receiver"/>
</dbReference>
<dbReference type="eggNOG" id="COG0784">
    <property type="taxonomic scope" value="Bacteria"/>
</dbReference>
<dbReference type="InterPro" id="IPR050595">
    <property type="entry name" value="Bact_response_regulator"/>
</dbReference>
<dbReference type="EMBL" id="JMIH01000024">
    <property type="protein sequence ID" value="KEO72405.1"/>
    <property type="molecule type" value="Genomic_DNA"/>
</dbReference>
<keyword evidence="4" id="KW-0418">Kinase</keyword>
<dbReference type="SUPFAM" id="SSF52172">
    <property type="entry name" value="CheY-like"/>
    <property type="match status" value="1"/>
</dbReference>
<accession>A0A074KVW1</accession>
<dbReference type="Pfam" id="PF00072">
    <property type="entry name" value="Response_reg"/>
    <property type="match status" value="1"/>
</dbReference>